<dbReference type="PRINTS" id="PR00095">
    <property type="entry name" value="ANTSNTHASEI"/>
</dbReference>
<dbReference type="InterPro" id="IPR036038">
    <property type="entry name" value="Aminotransferase-like"/>
</dbReference>
<protein>
    <submittedName>
        <fullName evidence="2">Aminobenzoate synthetase</fullName>
    </submittedName>
    <submittedName>
        <fullName evidence="3">Aminodeoxychorismate synthase component I</fullName>
        <ecNumber evidence="3">2.6.1.85</ecNumber>
    </submittedName>
</protein>
<sequence length="574" mass="65547">MHIQTIIDFKELGCRYIFKQPLYELIAKEISEVGQVLQSVSDYQAKGYYVVGYVSYEAASYFDANLCTHQKNLGQEYYAYFTVHDACQNTPIPRDYESIKLPNNWLSLIQEKEYQRAIEQIHHEMRQGNTYQVNFTTQLTQELPFEESLAIYNRLVVEQGAGYNAYVAHDQVAIISASPELFFKKEDKTIITRPMKGTTKRGPSLQADKAQYNWLIQDPKNRSENMMIVDLLRNDMGKICQTGTVQVTKLCQLEQYSTVWQMTSTIEGQLLEDKGLVSIFDALFPCGSITGAPKVSTMNIITRLEKEPRGVYCGNIGICLPNGDCIFNVAIRTIQLFDRRAVYGVGGGITWESQWQDEFEEIKQKSAVLYKQKKAFTVITTAKLSQQTLHFYDKHIKRLKEACAYFDYPFDQKELEKRLADYLVQKDQGDYRLSVAIDLYGHISLSDQVLTPLDPQFLEAKVVRQDYPVENFAFANFKTSYRPHLKAQASEQIFVSPEGKLLETSIGNLILDIDGEWLTPVGTLPIIKGIHRQELLEQGKLKEADLTIEDLEKASAIYGTNSVRGLYPLTISKN</sequence>
<keyword evidence="4" id="KW-1185">Reference proteome</keyword>
<dbReference type="PANTHER" id="PTHR11236">
    <property type="entry name" value="AMINOBENZOATE/ANTHRANILATE SYNTHASE"/>
    <property type="match status" value="1"/>
</dbReference>
<dbReference type="KEGG" id="siq:DQ08_01305"/>
<organism evidence="3 5">
    <name type="scientific">Streptococcus iniae</name>
    <name type="common">Streptococcus shiloi</name>
    <dbReference type="NCBI Taxonomy" id="1346"/>
    <lineage>
        <taxon>Bacteria</taxon>
        <taxon>Bacillati</taxon>
        <taxon>Bacillota</taxon>
        <taxon>Bacilli</taxon>
        <taxon>Lactobacillales</taxon>
        <taxon>Streptococcaceae</taxon>
        <taxon>Streptococcus</taxon>
    </lineage>
</organism>
<dbReference type="KEGG" id="sio:DW64_01300"/>
<dbReference type="Gene3D" id="3.30.470.10">
    <property type="match status" value="1"/>
</dbReference>
<dbReference type="GO" id="GO:0009396">
    <property type="term" value="P:folic acid-containing compound biosynthetic process"/>
    <property type="evidence" value="ECO:0007669"/>
    <property type="project" value="InterPro"/>
</dbReference>
<dbReference type="AlphaFoldDB" id="A0A3L8GQM2"/>
<dbReference type="InterPro" id="IPR043132">
    <property type="entry name" value="BCAT-like_C"/>
</dbReference>
<accession>A0A3L8GQM2</accession>
<keyword evidence="3" id="KW-0808">Transferase</keyword>
<dbReference type="InterPro" id="IPR015890">
    <property type="entry name" value="Chorismate_C"/>
</dbReference>
<gene>
    <name evidence="3" type="primary">pabB</name>
    <name evidence="3" type="ORF">DIY07_01225</name>
    <name evidence="2" type="ORF">DQ08_01305</name>
</gene>
<dbReference type="InterPro" id="IPR019999">
    <property type="entry name" value="Anth_synth_I-like"/>
</dbReference>
<keyword evidence="3" id="KW-0032">Aminotransferase</keyword>
<dbReference type="EC" id="2.6.1.85" evidence="3"/>
<evidence type="ECO:0000313" key="4">
    <source>
        <dbReference type="Proteomes" id="UP000025245"/>
    </source>
</evidence>
<dbReference type="KEGG" id="siz:SI82_01590"/>
<evidence type="ECO:0000313" key="2">
    <source>
        <dbReference type="EMBL" id="AHY15144.1"/>
    </source>
</evidence>
<dbReference type="PANTHER" id="PTHR11236:SF50">
    <property type="entry name" value="AMINODEOXYCHORISMATE SYNTHASE COMPONENT 1"/>
    <property type="match status" value="1"/>
</dbReference>
<dbReference type="InterPro" id="IPR005801">
    <property type="entry name" value="ADC_synthase"/>
</dbReference>
<evidence type="ECO:0000313" key="5">
    <source>
        <dbReference type="Proteomes" id="UP000269148"/>
    </source>
</evidence>
<dbReference type="InterPro" id="IPR005802">
    <property type="entry name" value="ADC_synth_comp_1"/>
</dbReference>
<dbReference type="SUPFAM" id="SSF56752">
    <property type="entry name" value="D-aminoacid aminotransferase-like PLP-dependent enzymes"/>
    <property type="match status" value="1"/>
</dbReference>
<dbReference type="Gene3D" id="3.60.120.10">
    <property type="entry name" value="Anthranilate synthase"/>
    <property type="match status" value="1"/>
</dbReference>
<dbReference type="Pfam" id="PF01063">
    <property type="entry name" value="Aminotran_4"/>
    <property type="match status" value="1"/>
</dbReference>
<dbReference type="SUPFAM" id="SSF56322">
    <property type="entry name" value="ADC synthase"/>
    <property type="match status" value="1"/>
</dbReference>
<dbReference type="InterPro" id="IPR001544">
    <property type="entry name" value="Aminotrans_IV"/>
</dbReference>
<dbReference type="Gene3D" id="3.20.10.10">
    <property type="entry name" value="D-amino Acid Aminotransferase, subunit A, domain 2"/>
    <property type="match status" value="1"/>
</dbReference>
<dbReference type="EMBL" id="QLQD01000016">
    <property type="protein sequence ID" value="RLU58937.1"/>
    <property type="molecule type" value="Genomic_DNA"/>
</dbReference>
<evidence type="ECO:0000259" key="1">
    <source>
        <dbReference type="Pfam" id="PF00425"/>
    </source>
</evidence>
<reference evidence="2 4" key="1">
    <citation type="journal article" date="2014" name="Genome Announc.">
        <title>Complete Genome Sequence of a Virulent Strain, Streptococcus iniae ISET0901, Isolated from Diseased Tilapia.</title>
        <authorList>
            <person name="Pridgeon J.W."/>
            <person name="Zhang D."/>
            <person name="Zhang L."/>
        </authorList>
    </citation>
    <scope>NUCLEOTIDE SEQUENCE [LARGE SCALE GENOMIC DNA]</scope>
    <source>
        <strain evidence="2 4">ISET0901</strain>
    </source>
</reference>
<dbReference type="NCBIfam" id="TIGR00553">
    <property type="entry name" value="pabB"/>
    <property type="match status" value="1"/>
</dbReference>
<evidence type="ECO:0000313" key="3">
    <source>
        <dbReference type="EMBL" id="RLU58937.1"/>
    </source>
</evidence>
<dbReference type="GO" id="GO:0000162">
    <property type="term" value="P:L-tryptophan biosynthetic process"/>
    <property type="evidence" value="ECO:0007669"/>
    <property type="project" value="TreeGrafter"/>
</dbReference>
<reference evidence="3 5" key="2">
    <citation type="submission" date="2018-06" db="EMBL/GenBank/DDBJ databases">
        <title>Mutators as drivers of adaptation in pathogenic bacteria and a risk factor for host jumps and vaccine escape.</title>
        <authorList>
            <person name="Barnes A.C."/>
            <person name="Silayeva O."/>
        </authorList>
    </citation>
    <scope>NUCLEOTIDE SEQUENCE [LARGE SCALE GENOMIC DNA]</scope>
    <source>
        <strain evidence="3 5">QMA0445</strain>
    </source>
</reference>
<proteinExistence type="predicted"/>
<name>A0A3L8GQM2_STRIN</name>
<dbReference type="STRING" id="1346.BMF34_01495"/>
<dbReference type="EMBL" id="CP007586">
    <property type="protein sequence ID" value="AHY15144.1"/>
    <property type="molecule type" value="Genomic_DNA"/>
</dbReference>
<feature type="domain" description="Chorismate-utilising enzyme C-terminal" evidence="1">
    <location>
        <begin position="111"/>
        <end position="365"/>
    </location>
</feature>
<dbReference type="Proteomes" id="UP000025245">
    <property type="component" value="Chromosome"/>
</dbReference>
<dbReference type="OrthoDB" id="9803598at2"/>
<dbReference type="SMR" id="A0A3L8GQM2"/>
<dbReference type="Pfam" id="PF00425">
    <property type="entry name" value="Chorismate_bind"/>
    <property type="match status" value="1"/>
</dbReference>
<dbReference type="RefSeq" id="WP_003100584.1">
    <property type="nucleotide sequence ID" value="NZ_CP010783.1"/>
</dbReference>
<dbReference type="Proteomes" id="UP000269148">
    <property type="component" value="Unassembled WGS sequence"/>
</dbReference>
<dbReference type="InterPro" id="IPR043131">
    <property type="entry name" value="BCAT-like_N"/>
</dbReference>
<dbReference type="GO" id="GO:0046820">
    <property type="term" value="F:4-amino-4-deoxychorismate synthase activity"/>
    <property type="evidence" value="ECO:0007669"/>
    <property type="project" value="UniProtKB-EC"/>
</dbReference>
<dbReference type="GeneID" id="35765511"/>